<evidence type="ECO:0000256" key="7">
    <source>
        <dbReference type="SAM" id="MobiDB-lite"/>
    </source>
</evidence>
<dbReference type="PROSITE" id="PS51913">
    <property type="entry name" value="HTH_HARE"/>
    <property type="match status" value="1"/>
</dbReference>
<dbReference type="Gene3D" id="1.10.10.1250">
    <property type="entry name" value="RNA polymerase, subunit delta, N-terminal domain"/>
    <property type="match status" value="1"/>
</dbReference>
<feature type="compositionally biased region" description="Basic and acidic residues" evidence="7">
    <location>
        <begin position="110"/>
        <end position="125"/>
    </location>
</feature>
<dbReference type="InterPro" id="IPR038087">
    <property type="entry name" value="RNAP_delta_N_dom_sf"/>
</dbReference>
<evidence type="ECO:0000256" key="4">
    <source>
        <dbReference type="ARBA" id="ARBA00022695"/>
    </source>
</evidence>
<evidence type="ECO:0000256" key="3">
    <source>
        <dbReference type="ARBA" id="ARBA00022679"/>
    </source>
</evidence>
<evidence type="ECO:0000259" key="8">
    <source>
        <dbReference type="PROSITE" id="PS51913"/>
    </source>
</evidence>
<evidence type="ECO:0000256" key="6">
    <source>
        <dbReference type="ARBA" id="ARBA00031937"/>
    </source>
</evidence>
<organism evidence="9 10">
    <name type="scientific">Candidatus Phytoplasma asteris</name>
    <dbReference type="NCBI Taxonomy" id="85620"/>
    <lineage>
        <taxon>Bacteria</taxon>
        <taxon>Bacillati</taxon>
        <taxon>Mycoplasmatota</taxon>
        <taxon>Mollicutes</taxon>
        <taxon>Acholeplasmatales</taxon>
        <taxon>Acholeplasmataceae</taxon>
        <taxon>Candidatus Phytoplasma</taxon>
        <taxon>16SrI (Aster yellows group)</taxon>
    </lineage>
</organism>
<feature type="region of interest" description="Disordered" evidence="7">
    <location>
        <begin position="108"/>
        <end position="169"/>
    </location>
</feature>
<reference evidence="9" key="1">
    <citation type="submission" date="2023-06" db="EMBL/GenBank/DDBJ databases">
        <title>Complete Genome of Candidatus Phytoplasma asteris M33.</title>
        <authorList>
            <person name="Toth R."/>
            <person name="Ilic A.-M."/>
            <person name="Huettel B."/>
            <person name="Duduk B."/>
            <person name="Kube M."/>
        </authorList>
    </citation>
    <scope>NUCLEOTIDE SEQUENCE [LARGE SCALE GENOMIC DNA]</scope>
    <source>
        <strain evidence="9">M33</strain>
    </source>
</reference>
<evidence type="ECO:0000256" key="1">
    <source>
        <dbReference type="ARBA" id="ARBA00009828"/>
    </source>
</evidence>
<keyword evidence="2 9" id="KW-0240">DNA-directed RNA polymerase</keyword>
<dbReference type="GO" id="GO:0000428">
    <property type="term" value="C:DNA-directed RNA polymerase complex"/>
    <property type="evidence" value="ECO:0007669"/>
    <property type="project" value="UniProtKB-KW"/>
</dbReference>
<name>A0ABZ2YEI5_9MOLU</name>
<dbReference type="InterPro" id="IPR007759">
    <property type="entry name" value="Asxl_HARE-HTH"/>
</dbReference>
<accession>A0ABZ2YEI5</accession>
<dbReference type="RefSeq" id="WP_341833683.1">
    <property type="nucleotide sequence ID" value="NZ_CP128397.1"/>
</dbReference>
<feature type="compositionally biased region" description="Acidic residues" evidence="7">
    <location>
        <begin position="142"/>
        <end position="163"/>
    </location>
</feature>
<sequence length="169" mass="20033">MKKTKTPKSLLETAYDIMKKHQNPVSVYDLLKQTLQKHQISNNNPNLANQLYLDITLSGKFVFCENNQLIIKENNNFFWDKDFFEKTKTSNDEPLDEDTNLQELDFEDFLSDKDTNQTDPLKDDLLDLEGEPSEEQNKDDDKIEDDIILEDKDDYEDPLEEEYEHLYEK</sequence>
<gene>
    <name evidence="9" type="ORF">M33023_01310</name>
</gene>
<keyword evidence="5" id="KW-0804">Transcription</keyword>
<keyword evidence="3" id="KW-0808">Transferase</keyword>
<dbReference type="Proteomes" id="UP001470586">
    <property type="component" value="Chromosome"/>
</dbReference>
<keyword evidence="4" id="KW-0548">Nucleotidyltransferase</keyword>
<evidence type="ECO:0000313" key="9">
    <source>
        <dbReference type="EMBL" id="WZN38326.1"/>
    </source>
</evidence>
<evidence type="ECO:0000256" key="5">
    <source>
        <dbReference type="ARBA" id="ARBA00023163"/>
    </source>
</evidence>
<proteinExistence type="inferred from homology"/>
<keyword evidence="10" id="KW-1185">Reference proteome</keyword>
<protein>
    <recommendedName>
        <fullName evidence="6">RNAP delta factor</fullName>
    </recommendedName>
</protein>
<evidence type="ECO:0000256" key="2">
    <source>
        <dbReference type="ARBA" id="ARBA00022478"/>
    </source>
</evidence>
<dbReference type="NCBIfam" id="TIGR04567">
    <property type="entry name" value="RNAP_delt_lowGC"/>
    <property type="match status" value="1"/>
</dbReference>
<dbReference type="EMBL" id="CP128397">
    <property type="protein sequence ID" value="WZN38326.1"/>
    <property type="molecule type" value="Genomic_DNA"/>
</dbReference>
<dbReference type="InterPro" id="IPR029757">
    <property type="entry name" value="RpoE"/>
</dbReference>
<feature type="domain" description="HTH HARE-type" evidence="8">
    <location>
        <begin position="8"/>
        <end position="74"/>
    </location>
</feature>
<evidence type="ECO:0000313" key="10">
    <source>
        <dbReference type="Proteomes" id="UP001470586"/>
    </source>
</evidence>
<dbReference type="Pfam" id="PF05066">
    <property type="entry name" value="HARE-HTH"/>
    <property type="match status" value="1"/>
</dbReference>
<comment type="similarity">
    <text evidence="1">Belongs to the RpoE family.</text>
</comment>